<keyword evidence="3" id="KW-1185">Reference proteome</keyword>
<organism evidence="2 3">
    <name type="scientific">Alistipes dispar</name>
    <dbReference type="NCBI Taxonomy" id="2585119"/>
    <lineage>
        <taxon>Bacteria</taxon>
        <taxon>Pseudomonadati</taxon>
        <taxon>Bacteroidota</taxon>
        <taxon>Bacteroidia</taxon>
        <taxon>Bacteroidales</taxon>
        <taxon>Rikenellaceae</taxon>
        <taxon>Alistipes</taxon>
    </lineage>
</organism>
<feature type="chain" id="PRO_5021406397" description="Lipoprotein" evidence="1">
    <location>
        <begin position="23"/>
        <end position="283"/>
    </location>
</feature>
<reference evidence="3" key="1">
    <citation type="submission" date="2019-06" db="EMBL/GenBank/DDBJ databases">
        <title>Alistipes onderdonkii subsp. vulgaris subsp. nov., Alistipes dispar sp. nov. and Alistipes communis sp. nov., isolated from human faeces, and creation of Alistipes onderdonkii subsp. onderdonkii subsp. nov.</title>
        <authorList>
            <person name="Sakamoto M."/>
            <person name="Ikeyama N."/>
            <person name="Ogata Y."/>
            <person name="Suda W."/>
            <person name="Iino T."/>
            <person name="Hattori M."/>
            <person name="Ohkuma M."/>
        </authorList>
    </citation>
    <scope>NUCLEOTIDE SEQUENCE [LARGE SCALE GENOMIC DNA]</scope>
    <source>
        <strain evidence="3">5CPEGH6</strain>
    </source>
</reference>
<dbReference type="RefSeq" id="WP_141428966.1">
    <property type="nucleotide sequence ID" value="NZ_AP019736.1"/>
</dbReference>
<dbReference type="EMBL" id="AP019736">
    <property type="protein sequence ID" value="BBL07012.1"/>
    <property type="molecule type" value="Genomic_DNA"/>
</dbReference>
<evidence type="ECO:0008006" key="4">
    <source>
        <dbReference type="Google" id="ProtNLM"/>
    </source>
</evidence>
<dbReference type="PROSITE" id="PS51257">
    <property type="entry name" value="PROKAR_LIPOPROTEIN"/>
    <property type="match status" value="1"/>
</dbReference>
<protein>
    <recommendedName>
        <fullName evidence="4">Lipoprotein</fullName>
    </recommendedName>
</protein>
<sequence>MKNAKKYLSALLALAVAAPTFTGCDNGLDEYPSDAQIPAPSDKFTTEIQFVSRLDDAALCSGASDYEAVHDYIVTTLDGRNGSWLTVLDRADNGDLRSLMGTAFDSYRWTTFAFNRIQSKTAYQGSMLFVNRCLTESRGEACGAGCYVTGLTTGMKGVRTDKNDLGEVTGTTEVSFDVNVLTARFETADQISAFGGGDGVLRSFYDTNMPLLMIGTVKNDLFESLQAAGQSAGTSYGFNVFEVSKGSQYTIFLLTEERFWGFNKVETETIANGIESYRISVMW</sequence>
<gene>
    <name evidence="2" type="ORF">A5CPEGH6_16500</name>
</gene>
<dbReference type="AlphaFoldDB" id="A0A4Y1X1W6"/>
<dbReference type="Proteomes" id="UP000319374">
    <property type="component" value="Chromosome"/>
</dbReference>
<proteinExistence type="predicted"/>
<keyword evidence="1" id="KW-0732">Signal</keyword>
<evidence type="ECO:0000313" key="2">
    <source>
        <dbReference type="EMBL" id="BBL07012.1"/>
    </source>
</evidence>
<evidence type="ECO:0000313" key="3">
    <source>
        <dbReference type="Proteomes" id="UP000319374"/>
    </source>
</evidence>
<dbReference type="KEGG" id="ada:A5CPEGH6_16500"/>
<name>A0A4Y1X1W6_9BACT</name>
<dbReference type="OrthoDB" id="1002724at2"/>
<accession>A0A4Y1X1W6</accession>
<evidence type="ECO:0000256" key="1">
    <source>
        <dbReference type="SAM" id="SignalP"/>
    </source>
</evidence>
<feature type="signal peptide" evidence="1">
    <location>
        <begin position="1"/>
        <end position="22"/>
    </location>
</feature>
<dbReference type="GeneID" id="98673637"/>